<dbReference type="GO" id="GO:0005634">
    <property type="term" value="C:nucleus"/>
    <property type="evidence" value="ECO:0007669"/>
    <property type="project" value="UniProtKB-SubCell"/>
</dbReference>
<feature type="DNA-binding region" description="Homeobox" evidence="7">
    <location>
        <begin position="126"/>
        <end position="185"/>
    </location>
</feature>
<dbReference type="AlphaFoldDB" id="A0AA51GEJ4"/>
<dbReference type="SUPFAM" id="SSF46689">
    <property type="entry name" value="Homeodomain-like"/>
    <property type="match status" value="1"/>
</dbReference>
<evidence type="ECO:0000256" key="3">
    <source>
        <dbReference type="ARBA" id="ARBA00023125"/>
    </source>
</evidence>
<feature type="region of interest" description="Disordered" evidence="9">
    <location>
        <begin position="34"/>
        <end position="58"/>
    </location>
</feature>
<evidence type="ECO:0000256" key="5">
    <source>
        <dbReference type="ARBA" id="ARBA00023163"/>
    </source>
</evidence>
<dbReference type="SMART" id="SM00389">
    <property type="entry name" value="HOX"/>
    <property type="match status" value="1"/>
</dbReference>
<proteinExistence type="evidence at transcript level"/>
<organism evidence="11">
    <name type="scientific">Stenostomum brevipharyngium</name>
    <dbReference type="NCBI Taxonomy" id="2880247"/>
    <lineage>
        <taxon>Eukaryota</taxon>
        <taxon>Metazoa</taxon>
        <taxon>Spiralia</taxon>
        <taxon>Lophotrochozoa</taxon>
        <taxon>Platyhelminthes</taxon>
        <taxon>Catenulida</taxon>
        <taxon>Stenostomidae</taxon>
        <taxon>Stenostomum</taxon>
    </lineage>
</organism>
<protein>
    <submittedName>
        <fullName evidence="11">Rx</fullName>
    </submittedName>
</protein>
<accession>A0AA51GEJ4</accession>
<keyword evidence="5" id="KW-0804">Transcription</keyword>
<evidence type="ECO:0000256" key="8">
    <source>
        <dbReference type="RuleBase" id="RU000682"/>
    </source>
</evidence>
<dbReference type="PROSITE" id="PS00027">
    <property type="entry name" value="HOMEOBOX_1"/>
    <property type="match status" value="1"/>
</dbReference>
<dbReference type="GO" id="GO:0000981">
    <property type="term" value="F:DNA-binding transcription factor activity, RNA polymerase II-specific"/>
    <property type="evidence" value="ECO:0007669"/>
    <property type="project" value="InterPro"/>
</dbReference>
<dbReference type="Pfam" id="PF00046">
    <property type="entry name" value="Homeodomain"/>
    <property type="match status" value="1"/>
</dbReference>
<evidence type="ECO:0000256" key="7">
    <source>
        <dbReference type="PROSITE-ProRule" id="PRU00108"/>
    </source>
</evidence>
<evidence type="ECO:0000256" key="4">
    <source>
        <dbReference type="ARBA" id="ARBA00023155"/>
    </source>
</evidence>
<keyword evidence="3 7" id="KW-0238">DNA-binding</keyword>
<dbReference type="InterPro" id="IPR001356">
    <property type="entry name" value="HD"/>
</dbReference>
<sequence>MAAENTVKNRGAGIMGDKARAYTIENLLAEPVSRNAVSESDDSDLETSNHSFTSDAVMSKDAKKSADCDFDAADTATSSMHNYDGVNASVMNFGQQTCLNPNQGAQRTGCRPRVDCKTQVQSMKKHRRNRTTFTTYQLHELEKAFEKSHYPDIYAREELALRVNLPEVRVQVWFQNRRARYRKQERQQQIERNMQVGGGRLRPSYIGDMIGSSQVSARSNGNFIGLPVALPSKPQAAAEQLPTLGIPSYFSMQTLVQAMHENAQSSNNSDGALQKPVNPATFLELIQSVLNACATKKLINLQESHDNESD</sequence>
<reference evidence="11" key="1">
    <citation type="submission" date="2023-05" db="EMBL/GenBank/DDBJ databases">
        <title>Convergent evolution of the sensory pits in flatworms.</title>
        <authorList>
            <person name="Gasiorowski L."/>
            <person name="Dittmann I."/>
            <person name="Ruhwedel T."/>
            <person name="Mobius W."/>
            <person name="Egger B."/>
            <person name="Rink J."/>
        </authorList>
    </citation>
    <scope>NUCLEOTIDE SEQUENCE</scope>
</reference>
<dbReference type="InterPro" id="IPR050649">
    <property type="entry name" value="Paired_Homeobox_TFs"/>
</dbReference>
<evidence type="ECO:0000259" key="10">
    <source>
        <dbReference type="PROSITE" id="PS50071"/>
    </source>
</evidence>
<evidence type="ECO:0000313" key="11">
    <source>
        <dbReference type="EMBL" id="WMI31542.1"/>
    </source>
</evidence>
<dbReference type="InterPro" id="IPR009057">
    <property type="entry name" value="Homeodomain-like_sf"/>
</dbReference>
<comment type="subcellular location">
    <subcellularLocation>
        <location evidence="1 7 8">Nucleus</location>
    </subcellularLocation>
</comment>
<evidence type="ECO:0000256" key="6">
    <source>
        <dbReference type="ARBA" id="ARBA00023242"/>
    </source>
</evidence>
<dbReference type="PROSITE" id="PS50071">
    <property type="entry name" value="HOMEOBOX_2"/>
    <property type="match status" value="1"/>
</dbReference>
<name>A0AA51GEJ4_9PLAT</name>
<dbReference type="InterPro" id="IPR017970">
    <property type="entry name" value="Homeobox_CS"/>
</dbReference>
<dbReference type="EMBL" id="OR036965">
    <property type="protein sequence ID" value="WMI31542.1"/>
    <property type="molecule type" value="mRNA"/>
</dbReference>
<dbReference type="CDD" id="cd00086">
    <property type="entry name" value="homeodomain"/>
    <property type="match status" value="1"/>
</dbReference>
<evidence type="ECO:0000256" key="9">
    <source>
        <dbReference type="SAM" id="MobiDB-lite"/>
    </source>
</evidence>
<dbReference type="Gene3D" id="1.10.10.60">
    <property type="entry name" value="Homeodomain-like"/>
    <property type="match status" value="1"/>
</dbReference>
<dbReference type="GO" id="GO:0000977">
    <property type="term" value="F:RNA polymerase II transcription regulatory region sequence-specific DNA binding"/>
    <property type="evidence" value="ECO:0007669"/>
    <property type="project" value="TreeGrafter"/>
</dbReference>
<feature type="domain" description="Homeobox" evidence="10">
    <location>
        <begin position="124"/>
        <end position="184"/>
    </location>
</feature>
<feature type="compositionally biased region" description="Polar residues" evidence="9">
    <location>
        <begin position="46"/>
        <end position="56"/>
    </location>
</feature>
<evidence type="ECO:0000256" key="2">
    <source>
        <dbReference type="ARBA" id="ARBA00023015"/>
    </source>
</evidence>
<dbReference type="PANTHER" id="PTHR24329">
    <property type="entry name" value="HOMEOBOX PROTEIN ARISTALESS"/>
    <property type="match status" value="1"/>
</dbReference>
<keyword evidence="6 7" id="KW-0539">Nucleus</keyword>
<evidence type="ECO:0000256" key="1">
    <source>
        <dbReference type="ARBA" id="ARBA00004123"/>
    </source>
</evidence>
<dbReference type="FunFam" id="1.10.10.60:FF:000071">
    <property type="entry name" value="Retinal homeobox gene 2"/>
    <property type="match status" value="1"/>
</dbReference>
<keyword evidence="2" id="KW-0805">Transcription regulation</keyword>
<dbReference type="PANTHER" id="PTHR24329:SF543">
    <property type="entry name" value="FI01017P-RELATED"/>
    <property type="match status" value="1"/>
</dbReference>
<keyword evidence="4 7" id="KW-0371">Homeobox</keyword>